<sequence length="70" mass="7989">MFCTGMHISKTFGPIKKWEFVETLALKYEFGPGRRLHSIQKPYISEIDGLKAGEVALAAYQSFETHKIQN</sequence>
<organism evidence="1 2">
    <name type="scientific">Lederbergia ruris</name>
    <dbReference type="NCBI Taxonomy" id="217495"/>
    <lineage>
        <taxon>Bacteria</taxon>
        <taxon>Bacillati</taxon>
        <taxon>Bacillota</taxon>
        <taxon>Bacilli</taxon>
        <taxon>Bacillales</taxon>
        <taxon>Bacillaceae</taxon>
        <taxon>Lederbergia</taxon>
    </lineage>
</organism>
<proteinExistence type="predicted"/>
<gene>
    <name evidence="1" type="ORF">J8TS2_28810</name>
</gene>
<accession>A0ABQ4KMH3</accession>
<comment type="caution">
    <text evidence="1">The sequence shown here is derived from an EMBL/GenBank/DDBJ whole genome shotgun (WGS) entry which is preliminary data.</text>
</comment>
<evidence type="ECO:0000313" key="1">
    <source>
        <dbReference type="EMBL" id="GIN58562.1"/>
    </source>
</evidence>
<dbReference type="Proteomes" id="UP000679950">
    <property type="component" value="Unassembled WGS sequence"/>
</dbReference>
<protein>
    <submittedName>
        <fullName evidence="1">Uncharacterized protein</fullName>
    </submittedName>
</protein>
<name>A0ABQ4KMH3_9BACI</name>
<keyword evidence="2" id="KW-1185">Reference proteome</keyword>
<evidence type="ECO:0000313" key="2">
    <source>
        <dbReference type="Proteomes" id="UP000679950"/>
    </source>
</evidence>
<reference evidence="1 2" key="1">
    <citation type="submission" date="2021-03" db="EMBL/GenBank/DDBJ databases">
        <title>Antimicrobial resistance genes in bacteria isolated from Japanese honey, and their potential for conferring macrolide and lincosamide resistance in the American foulbrood pathogen Paenibacillus larvae.</title>
        <authorList>
            <person name="Okamoto M."/>
            <person name="Kumagai M."/>
            <person name="Kanamori H."/>
            <person name="Takamatsu D."/>
        </authorList>
    </citation>
    <scope>NUCLEOTIDE SEQUENCE [LARGE SCALE GENOMIC DNA]</scope>
    <source>
        <strain evidence="1 2">J8TS2</strain>
    </source>
</reference>
<dbReference type="EMBL" id="BORB01000026">
    <property type="protein sequence ID" value="GIN58562.1"/>
    <property type="molecule type" value="Genomic_DNA"/>
</dbReference>